<evidence type="ECO:0000313" key="2">
    <source>
        <dbReference type="Proteomes" id="UP000017396"/>
    </source>
</evidence>
<dbReference type="Proteomes" id="UP000017396">
    <property type="component" value="Chromosome"/>
</dbReference>
<dbReference type="KEGG" id="glj:GKIL_4374"/>
<gene>
    <name evidence="1" type="ORF">GKIL_4374</name>
</gene>
<keyword evidence="2" id="KW-1185">Reference proteome</keyword>
<dbReference type="RefSeq" id="WP_023175996.1">
    <property type="nucleotide sequence ID" value="NC_022600.1"/>
</dbReference>
<name>U5QSB9_GLOK1</name>
<protein>
    <submittedName>
        <fullName evidence="1">Uncharacterized protein</fullName>
    </submittedName>
</protein>
<dbReference type="HOGENOM" id="CLU_1903726_0_0_3"/>
<dbReference type="EMBL" id="CP003587">
    <property type="protein sequence ID" value="AGY60620.1"/>
    <property type="molecule type" value="Genomic_DNA"/>
</dbReference>
<dbReference type="AlphaFoldDB" id="U5QSB9"/>
<organism evidence="1 2">
    <name type="scientific">Gloeobacter kilaueensis (strain ATCC BAA-2537 / CCAP 1431/1 / ULC 316 / JS1)</name>
    <dbReference type="NCBI Taxonomy" id="1183438"/>
    <lineage>
        <taxon>Bacteria</taxon>
        <taxon>Bacillati</taxon>
        <taxon>Cyanobacteriota</taxon>
        <taxon>Cyanophyceae</taxon>
        <taxon>Gloeobacterales</taxon>
        <taxon>Gloeobacteraceae</taxon>
        <taxon>Gloeobacter</taxon>
    </lineage>
</organism>
<sequence>MNFDKIVFAAIVGALWTTMAWAAEVPITVLRARSVSTTSASRQLVYASVPARASDEQIVAAVKKYALQERKTGGIDEVTVRVDLDLAKNCEKLTTPYLIIDAAGKVERGYPSRTDYSKAIDRLRAQGSCKALY</sequence>
<accession>U5QSB9</accession>
<proteinExistence type="predicted"/>
<reference evidence="1 2" key="1">
    <citation type="journal article" date="2013" name="PLoS ONE">
        <title>Cultivation and Complete Genome Sequencing of Gloeobacter kilaueensis sp. nov., from a Lava Cave in Kilauea Caldera, Hawai'i.</title>
        <authorList>
            <person name="Saw J.H."/>
            <person name="Schatz M."/>
            <person name="Brown M.V."/>
            <person name="Kunkel D.D."/>
            <person name="Foster J.S."/>
            <person name="Shick H."/>
            <person name="Christensen S."/>
            <person name="Hou S."/>
            <person name="Wan X."/>
            <person name="Donachie S.P."/>
        </authorList>
    </citation>
    <scope>NUCLEOTIDE SEQUENCE [LARGE SCALE GENOMIC DNA]</scope>
    <source>
        <strain evidence="2">JS</strain>
    </source>
</reference>
<dbReference type="STRING" id="1183438.GKIL_4374"/>
<evidence type="ECO:0000313" key="1">
    <source>
        <dbReference type="EMBL" id="AGY60620.1"/>
    </source>
</evidence>